<dbReference type="GO" id="GO:0005216">
    <property type="term" value="F:monoatomic ion channel activity"/>
    <property type="evidence" value="ECO:0007669"/>
    <property type="project" value="InterPro"/>
</dbReference>
<comment type="caution">
    <text evidence="7">The sequence shown here is derived from an EMBL/GenBank/DDBJ whole genome shotgun (WGS) entry which is preliminary data.</text>
</comment>
<evidence type="ECO:0000313" key="7">
    <source>
        <dbReference type="EMBL" id="CAE7703076.1"/>
    </source>
</evidence>
<name>A0A812WTP5_SYMPI</name>
<accession>A0A812WTP5</accession>
<protein>
    <submittedName>
        <fullName evidence="7">Scn11a protein</fullName>
    </submittedName>
</protein>
<dbReference type="AlphaFoldDB" id="A0A812WTP5"/>
<feature type="domain" description="Ion transport" evidence="6">
    <location>
        <begin position="2"/>
        <end position="81"/>
    </location>
</feature>
<dbReference type="Proteomes" id="UP000649617">
    <property type="component" value="Unassembled WGS sequence"/>
</dbReference>
<feature type="non-terminal residue" evidence="7">
    <location>
        <position position="1"/>
    </location>
</feature>
<sequence length="94" mass="10422">AKLLRAFPEVLIMIKGISAAARSVFFTIFLLILVLYIFGIAFTQICSGPDTPSDLRAKFLNVPESMLTLLFHGVFMDDMVDLLTPLRQNALAFA</sequence>
<evidence type="ECO:0000256" key="2">
    <source>
        <dbReference type="ARBA" id="ARBA00022692"/>
    </source>
</evidence>
<dbReference type="InterPro" id="IPR005821">
    <property type="entry name" value="Ion_trans_dom"/>
</dbReference>
<evidence type="ECO:0000256" key="4">
    <source>
        <dbReference type="ARBA" id="ARBA00023136"/>
    </source>
</evidence>
<dbReference type="Pfam" id="PF00520">
    <property type="entry name" value="Ion_trans"/>
    <property type="match status" value="1"/>
</dbReference>
<organism evidence="7 8">
    <name type="scientific">Symbiodinium pilosum</name>
    <name type="common">Dinoflagellate</name>
    <dbReference type="NCBI Taxonomy" id="2952"/>
    <lineage>
        <taxon>Eukaryota</taxon>
        <taxon>Sar</taxon>
        <taxon>Alveolata</taxon>
        <taxon>Dinophyceae</taxon>
        <taxon>Suessiales</taxon>
        <taxon>Symbiodiniaceae</taxon>
        <taxon>Symbiodinium</taxon>
    </lineage>
</organism>
<evidence type="ECO:0000313" key="8">
    <source>
        <dbReference type="Proteomes" id="UP000649617"/>
    </source>
</evidence>
<feature type="transmembrane region" description="Helical" evidence="5">
    <location>
        <begin position="20"/>
        <end position="42"/>
    </location>
</feature>
<feature type="non-terminal residue" evidence="7">
    <location>
        <position position="94"/>
    </location>
</feature>
<dbReference type="GO" id="GO:0016020">
    <property type="term" value="C:membrane"/>
    <property type="evidence" value="ECO:0007669"/>
    <property type="project" value="UniProtKB-SubCell"/>
</dbReference>
<proteinExistence type="predicted"/>
<evidence type="ECO:0000259" key="6">
    <source>
        <dbReference type="Pfam" id="PF00520"/>
    </source>
</evidence>
<reference evidence="7" key="1">
    <citation type="submission" date="2021-02" db="EMBL/GenBank/DDBJ databases">
        <authorList>
            <person name="Dougan E. K."/>
            <person name="Rhodes N."/>
            <person name="Thang M."/>
            <person name="Chan C."/>
        </authorList>
    </citation>
    <scope>NUCLEOTIDE SEQUENCE</scope>
</reference>
<keyword evidence="8" id="KW-1185">Reference proteome</keyword>
<evidence type="ECO:0000256" key="3">
    <source>
        <dbReference type="ARBA" id="ARBA00022989"/>
    </source>
</evidence>
<dbReference type="EMBL" id="CAJNIZ010044856">
    <property type="protein sequence ID" value="CAE7703076.1"/>
    <property type="molecule type" value="Genomic_DNA"/>
</dbReference>
<dbReference type="Gene3D" id="1.10.287.70">
    <property type="match status" value="1"/>
</dbReference>
<keyword evidence="3 5" id="KW-1133">Transmembrane helix</keyword>
<evidence type="ECO:0000256" key="1">
    <source>
        <dbReference type="ARBA" id="ARBA00004141"/>
    </source>
</evidence>
<keyword evidence="2 5" id="KW-0812">Transmembrane</keyword>
<comment type="subcellular location">
    <subcellularLocation>
        <location evidence="1">Membrane</location>
        <topology evidence="1">Multi-pass membrane protein</topology>
    </subcellularLocation>
</comment>
<gene>
    <name evidence="7" type="primary">Scn11a</name>
    <name evidence="7" type="ORF">SPIL2461_LOCUS19797</name>
</gene>
<keyword evidence="4 5" id="KW-0472">Membrane</keyword>
<evidence type="ECO:0000256" key="5">
    <source>
        <dbReference type="SAM" id="Phobius"/>
    </source>
</evidence>